<keyword evidence="3" id="KW-1185">Reference proteome</keyword>
<proteinExistence type="predicted"/>
<evidence type="ECO:0000313" key="2">
    <source>
        <dbReference type="EMBL" id="KAJ3051990.1"/>
    </source>
</evidence>
<dbReference type="EMBL" id="JADGJD010000337">
    <property type="protein sequence ID" value="KAJ3051990.1"/>
    <property type="molecule type" value="Genomic_DNA"/>
</dbReference>
<feature type="region of interest" description="Disordered" evidence="1">
    <location>
        <begin position="15"/>
        <end position="80"/>
    </location>
</feature>
<reference evidence="2" key="1">
    <citation type="submission" date="2020-05" db="EMBL/GenBank/DDBJ databases">
        <title>Phylogenomic resolution of chytrid fungi.</title>
        <authorList>
            <person name="Stajich J.E."/>
            <person name="Amses K."/>
            <person name="Simmons R."/>
            <person name="Seto K."/>
            <person name="Myers J."/>
            <person name="Bonds A."/>
            <person name="Quandt C.A."/>
            <person name="Barry K."/>
            <person name="Liu P."/>
            <person name="Grigoriev I."/>
            <person name="Longcore J.E."/>
            <person name="James T.Y."/>
        </authorList>
    </citation>
    <scope>NUCLEOTIDE SEQUENCE</scope>
    <source>
        <strain evidence="2">JEL0318</strain>
    </source>
</reference>
<dbReference type="Proteomes" id="UP001212841">
    <property type="component" value="Unassembled WGS sequence"/>
</dbReference>
<feature type="compositionally biased region" description="Polar residues" evidence="1">
    <location>
        <begin position="69"/>
        <end position="78"/>
    </location>
</feature>
<organism evidence="2 3">
    <name type="scientific">Rhizophlyctis rosea</name>
    <dbReference type="NCBI Taxonomy" id="64517"/>
    <lineage>
        <taxon>Eukaryota</taxon>
        <taxon>Fungi</taxon>
        <taxon>Fungi incertae sedis</taxon>
        <taxon>Chytridiomycota</taxon>
        <taxon>Chytridiomycota incertae sedis</taxon>
        <taxon>Chytridiomycetes</taxon>
        <taxon>Rhizophlyctidales</taxon>
        <taxon>Rhizophlyctidaceae</taxon>
        <taxon>Rhizophlyctis</taxon>
    </lineage>
</organism>
<comment type="caution">
    <text evidence="2">The sequence shown here is derived from an EMBL/GenBank/DDBJ whole genome shotgun (WGS) entry which is preliminary data.</text>
</comment>
<accession>A0AAD5SC82</accession>
<protein>
    <submittedName>
        <fullName evidence="2">Uncharacterized protein</fullName>
    </submittedName>
</protein>
<evidence type="ECO:0000256" key="1">
    <source>
        <dbReference type="SAM" id="MobiDB-lite"/>
    </source>
</evidence>
<gene>
    <name evidence="2" type="ORF">HK097_007000</name>
</gene>
<sequence>MPKLAFLLPKVFRKQSSAPSPPTYESCKSSISGQPPSSYSSSNDNADPTVPARRSSLNGSLARPLSLFKPSTRTQTTAPPAYDDVVSLETGLTVKQTRDILKVF</sequence>
<name>A0AAD5SC82_9FUNG</name>
<evidence type="ECO:0000313" key="3">
    <source>
        <dbReference type="Proteomes" id="UP001212841"/>
    </source>
</evidence>
<dbReference type="AlphaFoldDB" id="A0AAD5SC82"/>
<feature type="compositionally biased region" description="Low complexity" evidence="1">
    <location>
        <begin position="26"/>
        <end position="42"/>
    </location>
</feature>